<comment type="caution">
    <text evidence="2">The sequence shown here is derived from an EMBL/GenBank/DDBJ whole genome shotgun (WGS) entry which is preliminary data.</text>
</comment>
<reference evidence="2" key="1">
    <citation type="submission" date="2018-10" db="EMBL/GenBank/DDBJ databases">
        <title>Effector identification in a new, highly contiguous assembly of the strawberry crown rot pathogen Phytophthora cactorum.</title>
        <authorList>
            <person name="Armitage A.D."/>
            <person name="Nellist C.F."/>
            <person name="Bates H."/>
            <person name="Vickerstaff R.J."/>
            <person name="Harrison R.J."/>
        </authorList>
    </citation>
    <scope>NUCLEOTIDE SEQUENCE</scope>
    <source>
        <strain evidence="2">P415</strain>
        <strain evidence="3">P421</strain>
    </source>
</reference>
<name>A0A8T1GJ23_9STRA</name>
<evidence type="ECO:0000256" key="1">
    <source>
        <dbReference type="SAM" id="SignalP"/>
    </source>
</evidence>
<accession>A0A8T1GJ23</accession>
<evidence type="ECO:0000313" key="2">
    <source>
        <dbReference type="EMBL" id="KAG2992856.1"/>
    </source>
</evidence>
<dbReference type="Proteomes" id="UP000760860">
    <property type="component" value="Unassembled WGS sequence"/>
</dbReference>
<dbReference type="AlphaFoldDB" id="A0A8T1GJ23"/>
<keyword evidence="1" id="KW-0732">Signal</keyword>
<dbReference type="Proteomes" id="UP000697107">
    <property type="component" value="Unassembled WGS sequence"/>
</dbReference>
<dbReference type="VEuPathDB" id="FungiDB:PC110_g21783"/>
<evidence type="ECO:0000313" key="3">
    <source>
        <dbReference type="EMBL" id="KAG3226297.1"/>
    </source>
</evidence>
<sequence>MDTEAVAVTAVLLSACTAAIAAATVDKRRCRRPPIAVSTFPTPTFEDAMAAPSTDWFHKKLRCDRGSFLLMYRDFHDACKRKPAANSKCPLVKRFALTILYLAQGGAMDEVATVLGVSRPRAVVYINDCLDVLSSMAATHVVLPEASEVESVEAGFFAVAGFPGVVGAVDGTLIAIPCPHDFEGWYCRKGFPAVNVQAVVDHCGAFAPFLFDLVPTTTSRCGMDLALEIGKLRFFSSNIY</sequence>
<evidence type="ECO:0000313" key="4">
    <source>
        <dbReference type="Proteomes" id="UP000697107"/>
    </source>
</evidence>
<organism evidence="2 4">
    <name type="scientific">Phytophthora cactorum</name>
    <dbReference type="NCBI Taxonomy" id="29920"/>
    <lineage>
        <taxon>Eukaryota</taxon>
        <taxon>Sar</taxon>
        <taxon>Stramenopiles</taxon>
        <taxon>Oomycota</taxon>
        <taxon>Peronosporomycetes</taxon>
        <taxon>Peronosporales</taxon>
        <taxon>Peronosporaceae</taxon>
        <taxon>Phytophthora</taxon>
    </lineage>
</organism>
<evidence type="ECO:0008006" key="5">
    <source>
        <dbReference type="Google" id="ProtNLM"/>
    </source>
</evidence>
<feature type="chain" id="PRO_5040044020" description="DDE Tnp4 domain-containing protein" evidence="1">
    <location>
        <begin position="23"/>
        <end position="240"/>
    </location>
</feature>
<dbReference type="EMBL" id="RCML01000080">
    <property type="protein sequence ID" value="KAG2992856.1"/>
    <property type="molecule type" value="Genomic_DNA"/>
</dbReference>
<feature type="signal peptide" evidence="1">
    <location>
        <begin position="1"/>
        <end position="22"/>
    </location>
</feature>
<dbReference type="EMBL" id="RCMV01000061">
    <property type="protein sequence ID" value="KAG3226297.1"/>
    <property type="molecule type" value="Genomic_DNA"/>
</dbReference>
<gene>
    <name evidence="2" type="ORF">PC118_g4309</name>
    <name evidence="3" type="ORF">PC129_g3104</name>
</gene>
<proteinExistence type="predicted"/>
<protein>
    <recommendedName>
        <fullName evidence="5">DDE Tnp4 domain-containing protein</fullName>
    </recommendedName>
</protein>